<evidence type="ECO:0000313" key="10">
    <source>
        <dbReference type="Proteomes" id="UP000003671"/>
    </source>
</evidence>
<evidence type="ECO:0000256" key="6">
    <source>
        <dbReference type="ARBA" id="ARBA00022989"/>
    </source>
</evidence>
<keyword evidence="5 8" id="KW-0812">Transmembrane</keyword>
<dbReference type="InterPro" id="IPR002781">
    <property type="entry name" value="TM_pro_TauE-like"/>
</dbReference>
<feature type="transmembrane region" description="Helical" evidence="8">
    <location>
        <begin position="201"/>
        <end position="219"/>
    </location>
</feature>
<keyword evidence="3" id="KW-0813">Transport</keyword>
<comment type="similarity">
    <text evidence="2 8">Belongs to the 4-toluene sulfonate uptake permease (TSUP) (TC 2.A.102) family.</text>
</comment>
<accession>C9KQC2</accession>
<dbReference type="eggNOG" id="COG0730">
    <property type="taxonomic scope" value="Bacteria"/>
</dbReference>
<feature type="transmembrane region" description="Helical" evidence="8">
    <location>
        <begin position="51"/>
        <end position="70"/>
    </location>
</feature>
<evidence type="ECO:0000256" key="7">
    <source>
        <dbReference type="ARBA" id="ARBA00023136"/>
    </source>
</evidence>
<keyword evidence="6 8" id="KW-1133">Transmembrane helix</keyword>
<keyword evidence="4 8" id="KW-1003">Cell membrane</keyword>
<feature type="transmembrane region" description="Helical" evidence="8">
    <location>
        <begin position="172"/>
        <end position="189"/>
    </location>
</feature>
<dbReference type="GO" id="GO:0005886">
    <property type="term" value="C:plasma membrane"/>
    <property type="evidence" value="ECO:0007669"/>
    <property type="project" value="UniProtKB-SubCell"/>
</dbReference>
<feature type="transmembrane region" description="Helical" evidence="8">
    <location>
        <begin position="12"/>
        <end position="45"/>
    </location>
</feature>
<comment type="subcellular location">
    <subcellularLocation>
        <location evidence="1 8">Cell membrane</location>
        <topology evidence="1 8">Multi-pass membrane protein</topology>
    </subcellularLocation>
</comment>
<evidence type="ECO:0000256" key="8">
    <source>
        <dbReference type="RuleBase" id="RU363041"/>
    </source>
</evidence>
<name>C9KQC2_9FIRM</name>
<protein>
    <recommendedName>
        <fullName evidence="8">Probable membrane transporter protein</fullName>
    </recommendedName>
</protein>
<evidence type="ECO:0000256" key="1">
    <source>
        <dbReference type="ARBA" id="ARBA00004651"/>
    </source>
</evidence>
<reference evidence="9" key="1">
    <citation type="submission" date="2009-09" db="EMBL/GenBank/DDBJ databases">
        <authorList>
            <person name="Weinstock G."/>
            <person name="Sodergren E."/>
            <person name="Clifton S."/>
            <person name="Fulton L."/>
            <person name="Fulton B."/>
            <person name="Courtney L."/>
            <person name="Fronick C."/>
            <person name="Harrison M."/>
            <person name="Strong C."/>
            <person name="Farmer C."/>
            <person name="Delahaunty K."/>
            <person name="Markovic C."/>
            <person name="Hall O."/>
            <person name="Minx P."/>
            <person name="Tomlinson C."/>
            <person name="Mitreva M."/>
            <person name="Nelson J."/>
            <person name="Hou S."/>
            <person name="Wollam A."/>
            <person name="Pepin K.H."/>
            <person name="Johnson M."/>
            <person name="Bhonagiri V."/>
            <person name="Nash W.E."/>
            <person name="Warren W."/>
            <person name="Chinwalla A."/>
            <person name="Mardis E.R."/>
            <person name="Wilson R.K."/>
        </authorList>
    </citation>
    <scope>NUCLEOTIDE SEQUENCE [LARGE SCALE GENOMIC DNA]</scope>
    <source>
        <strain evidence="9">DSM 20544</strain>
    </source>
</reference>
<dbReference type="HOGENOM" id="CLU_054750_1_2_9"/>
<feature type="transmembrane region" description="Helical" evidence="8">
    <location>
        <begin position="77"/>
        <end position="97"/>
    </location>
</feature>
<dbReference type="Pfam" id="PF01925">
    <property type="entry name" value="TauE"/>
    <property type="match status" value="1"/>
</dbReference>
<dbReference type="Proteomes" id="UP000003671">
    <property type="component" value="Unassembled WGS sequence"/>
</dbReference>
<dbReference type="PATRIC" id="fig|500635.8.peg.2045"/>
<evidence type="ECO:0000313" key="9">
    <source>
        <dbReference type="EMBL" id="EEX67913.1"/>
    </source>
</evidence>
<evidence type="ECO:0000256" key="4">
    <source>
        <dbReference type="ARBA" id="ARBA00022475"/>
    </source>
</evidence>
<dbReference type="EMBL" id="ABWK02000023">
    <property type="protein sequence ID" value="EEX67913.1"/>
    <property type="molecule type" value="Genomic_DNA"/>
</dbReference>
<sequence>MVVLDTAVWQAHLLPALAIGLAAFMQGITGFGLVIIAAPLLMIFYDPRETVLMMFVVALLTGIVQTFLVWKDARYKLIETILVGYIAAQPFGFWIFAHFSANQLKLLVSTVILISLLLMQFTHHRFSLCRRNSILMGFLAGICGVTTGMAGPPLILYFAYTELTPAELRGTSVVFFLISGIISIGFFLFQGVPMYAAAVESLYLIPALVIGLLLGHAVIRFVSVKLFRFMIFFMLYFICAYMFYELAVQ</sequence>
<proteinExistence type="inferred from homology"/>
<evidence type="ECO:0000256" key="3">
    <source>
        <dbReference type="ARBA" id="ARBA00022448"/>
    </source>
</evidence>
<dbReference type="PANTHER" id="PTHR30269">
    <property type="entry name" value="TRANSMEMBRANE PROTEIN YFCA"/>
    <property type="match status" value="1"/>
</dbReference>
<keyword evidence="10" id="KW-1185">Reference proteome</keyword>
<feature type="transmembrane region" description="Helical" evidence="8">
    <location>
        <begin position="134"/>
        <end position="160"/>
    </location>
</feature>
<keyword evidence="7 8" id="KW-0472">Membrane</keyword>
<feature type="transmembrane region" description="Helical" evidence="8">
    <location>
        <begin position="225"/>
        <end position="244"/>
    </location>
</feature>
<comment type="caution">
    <text evidence="9">The sequence shown here is derived from an EMBL/GenBank/DDBJ whole genome shotgun (WGS) entry which is preliminary data.</text>
</comment>
<gene>
    <name evidence="9" type="ORF">MITSMUL_05437</name>
</gene>
<organism evidence="9 10">
    <name type="scientific">Mitsuokella multacida DSM 20544</name>
    <dbReference type="NCBI Taxonomy" id="500635"/>
    <lineage>
        <taxon>Bacteria</taxon>
        <taxon>Bacillati</taxon>
        <taxon>Bacillota</taxon>
        <taxon>Negativicutes</taxon>
        <taxon>Selenomonadales</taxon>
        <taxon>Selenomonadaceae</taxon>
        <taxon>Mitsuokella</taxon>
    </lineage>
</organism>
<dbReference type="STRING" id="500635.MITSMUL_05437"/>
<dbReference type="AlphaFoldDB" id="C9KQC2"/>
<evidence type="ECO:0000256" key="5">
    <source>
        <dbReference type="ARBA" id="ARBA00022692"/>
    </source>
</evidence>
<feature type="transmembrane region" description="Helical" evidence="8">
    <location>
        <begin position="103"/>
        <end position="122"/>
    </location>
</feature>
<evidence type="ECO:0000256" key="2">
    <source>
        <dbReference type="ARBA" id="ARBA00009142"/>
    </source>
</evidence>
<dbReference type="PANTHER" id="PTHR30269:SF37">
    <property type="entry name" value="MEMBRANE TRANSPORTER PROTEIN"/>
    <property type="match status" value="1"/>
</dbReference>
<dbReference type="InterPro" id="IPR052017">
    <property type="entry name" value="TSUP"/>
</dbReference>